<feature type="domain" description="SpaA-like prealbumin fold" evidence="5">
    <location>
        <begin position="1372"/>
        <end position="1458"/>
    </location>
</feature>
<dbReference type="InterPro" id="IPR041033">
    <property type="entry name" value="SpaA_PFL_dom_1"/>
</dbReference>
<reference evidence="7" key="1">
    <citation type="submission" date="2015-12" db="EMBL/GenBank/DDBJ databases">
        <authorList>
            <person name="Lauer A."/>
            <person name="Humrighouse B."/>
            <person name="Loparev V."/>
            <person name="Shewmaker P.L."/>
            <person name="Whitney A.M."/>
            <person name="McLaughlin R.W."/>
        </authorList>
    </citation>
    <scope>NUCLEOTIDE SEQUENCE [LARGE SCALE GENOMIC DNA]</scope>
    <source>
        <strain evidence="7">LMG 26678</strain>
    </source>
</reference>
<feature type="domain" description="SpaA-like prealbumin fold" evidence="5">
    <location>
        <begin position="803"/>
        <end position="891"/>
    </location>
</feature>
<sequence>MKNKWVKIIAVVGFFLGSLGIVLLLKNTSNIKAEEQNITINEQIENSEEEEKLSELVDETEQFTEEEQDFFSELRKDNRMYGQSYAIGGVLIPPGNRVISGGLGDYNTWIPSEYNLSIKFTPETKVEGWGGVIATEAPNQKVMQVPANKQGALGLWYRNIGMYNGELVDIKVTFDSYTLNLGAGSQPFGVLRFFEKEMTQDIFGIYDIKETFSFYKSGTLTPISVKGALTFGDIDYAEELVFPNFDASNWHKTYVHHQNQLGYGMTGNELRFVGGGKDAQKENTPQAFATGIFQGSSVTIKYEDKPRNVVTKWPTGNGGQGYTFILMTTNARPFEAPLIKKQVSDSNETKVVTNTLVSKEEGFTYTFETRIPKERKEWWYNSFQITDKLPNGIETNGSIVVKDSVRNENLTSQFTSNVDANNNLTVKAINTKQANFYDKVLEVTVPVKLNAKVNLNSYPVIDGFAQITNKATVMTQTFDNIQRNEVSNTVTTKVPFDPPKPTIQKKVRNITTGETVYQKNTKAKFDDIVEYEIVLRNESTNVNMANLRDAVFTDKLPAGVTLTSWSINDEAKPNSAWIENKLINYNYAVGKSHERNKTYVIKIQARIGQANDGTVRRNESSVNGSNFNGAAPTSSADVVIVKPTLKISKVVNKASVENGEEFNYTITMENITRDTALYSSMIIEDKLPAGIVAKAGTTTYSLNGEASKKVVDNLVWNASRTILNTKGLPDSASKSPIISQTKGKLVISFTAIADATTVGKPDLVNTVTGNGKYDLNKANLVEKGKPFNPIKATATLSVTQATGDLQIIKQDDTKKRLAGAKYTVKNAAGAQVGSGQTNANGVYTLGNLPTGKYTVTETAAPTGHVAAPVEGNNRTVDVVRNQTASLTFTNNRQGRIKIKKVDKESKAVLSGAEYRVTDSQNKVVISSIKTGTDGTVTTSYLPAGKYKVQESAAPANYDLANPSSVEVTVKMGETTPEVLFENQRQKGGLEIIKQDDTKKRLAGAKYTVKNAAGAQVGSGQTNVNGVYTLGNLPTGKYTVTETAAPTGHVAAPVEGNNRTVDVVRNQTASLTFTNNRQGRIKIKKVDKESKAVLSGAEYRVTDSQNKVVISSIKTGTDGTVTTSYLPAGKYKVQESAAPANYDLANPSSVEVTVKMGETTPEVLFENQRQKGGLEIIKQDDTKKRLAGAKYTVKNAAGAQVGSGQTNANGVYTLGNLPTGKYTVTETAAPTGHVLPAGKYKVQESAAPANYDLANPSSVEVTVEMGGTTLVLFENQRQKGGLEIIKQDDTKKRLAGAKYTVKNAAGAQVGSGQTDANGVYTLGNLPTGKYTVTETAAPAGHEINPVEGNNRSIDVVKGQTANLTFTNNRQGLILIKKFDKDSKEVLAGAEFRVLNSAGKEVITKLKTGNDGRVTTGFLTAGEYTVEETASPVNYELSVPKSKKVTVKPWETVPVEFENERQKGGLEIIKQDEEKKDRKLSGAIFDIASDNKGQNILYKNQKTDGSGKISIPAIATGTYYIRETAPPPGYQIIEKGWIPVAVVHGKTTTYQVENRPTRLHLRQVVLNQNDALVVPSTGYFKLEQFAGSNTVNTYQFVTGSTVKNKPAEITKGLFTTVRISVGIDKLRIIDLVPEYYMYRGAIATATDTDLEEKHSFDHTSEIVKADPVVDYSKSSEYWVTVFVEPKMGTTSNGEKEKEPRPYSWDYKTNELGRLTQVK</sequence>
<feature type="coiled-coil region" evidence="4">
    <location>
        <begin position="30"/>
        <end position="66"/>
    </location>
</feature>
<feature type="domain" description="SpaA-like prealbumin fold" evidence="5">
    <location>
        <begin position="1463"/>
        <end position="1553"/>
    </location>
</feature>
<gene>
    <name evidence="6" type="ORF">ATZ35_08300</name>
</gene>
<dbReference type="InterPro" id="IPR047589">
    <property type="entry name" value="DUF11_rpt"/>
</dbReference>
<dbReference type="PANTHER" id="PTHR36108">
    <property type="entry name" value="COLOSSIN-B-RELATED"/>
    <property type="match status" value="1"/>
</dbReference>
<feature type="domain" description="SpaA-like prealbumin fold" evidence="5">
    <location>
        <begin position="1172"/>
        <end position="1234"/>
    </location>
</feature>
<evidence type="ECO:0000313" key="6">
    <source>
        <dbReference type="EMBL" id="ALS37159.1"/>
    </source>
</evidence>
<feature type="domain" description="SpaA-like prealbumin fold" evidence="5">
    <location>
        <begin position="1078"/>
        <end position="1167"/>
    </location>
</feature>
<proteinExistence type="inferred from homology"/>
<protein>
    <recommendedName>
        <fullName evidence="5">SpaA-like prealbumin fold domain-containing protein</fullName>
    </recommendedName>
</protein>
<organism evidence="6 7">
    <name type="scientific">Enterococcus rotai</name>
    <dbReference type="NCBI Taxonomy" id="118060"/>
    <lineage>
        <taxon>Bacteria</taxon>
        <taxon>Bacillati</taxon>
        <taxon>Bacillota</taxon>
        <taxon>Bacilli</taxon>
        <taxon>Lactobacillales</taxon>
        <taxon>Enterococcaceae</taxon>
        <taxon>Enterococcus</taxon>
    </lineage>
</organism>
<dbReference type="Proteomes" id="UP000067523">
    <property type="component" value="Chromosome"/>
</dbReference>
<dbReference type="SUPFAM" id="SSF49478">
    <property type="entry name" value="Cna protein B-type domain"/>
    <property type="match status" value="8"/>
</dbReference>
<feature type="domain" description="SpaA-like prealbumin fold" evidence="5">
    <location>
        <begin position="1280"/>
        <end position="1366"/>
    </location>
</feature>
<dbReference type="PANTHER" id="PTHR36108:SF13">
    <property type="entry name" value="COLOSSIN-B-RELATED"/>
    <property type="match status" value="1"/>
</dbReference>
<evidence type="ECO:0000256" key="4">
    <source>
        <dbReference type="SAM" id="Coils"/>
    </source>
</evidence>
<evidence type="ECO:0000313" key="7">
    <source>
        <dbReference type="Proteomes" id="UP000067523"/>
    </source>
</evidence>
<evidence type="ECO:0000256" key="1">
    <source>
        <dbReference type="ARBA" id="ARBA00007257"/>
    </source>
</evidence>
<feature type="domain" description="SpaA-like prealbumin fold" evidence="5">
    <location>
        <begin position="988"/>
        <end position="1075"/>
    </location>
</feature>
<dbReference type="RefSeq" id="WP_208930359.1">
    <property type="nucleotide sequence ID" value="NZ_CP013655.1"/>
</dbReference>
<keyword evidence="3" id="KW-0732">Signal</keyword>
<dbReference type="InterPro" id="IPR026466">
    <property type="entry name" value="Fim_isopep_form_D2_dom"/>
</dbReference>
<dbReference type="KEGG" id="erx:ATZ35_08300"/>
<feature type="domain" description="SpaA-like prealbumin fold" evidence="5">
    <location>
        <begin position="894"/>
        <end position="983"/>
    </location>
</feature>
<dbReference type="InterPro" id="IPR013783">
    <property type="entry name" value="Ig-like_fold"/>
</dbReference>
<evidence type="ECO:0000256" key="2">
    <source>
        <dbReference type="ARBA" id="ARBA00022525"/>
    </source>
</evidence>
<keyword evidence="2" id="KW-0964">Secreted</keyword>
<evidence type="ECO:0000259" key="5">
    <source>
        <dbReference type="Pfam" id="PF17802"/>
    </source>
</evidence>
<dbReference type="Gene3D" id="2.60.40.740">
    <property type="match status" value="1"/>
</dbReference>
<dbReference type="NCBIfam" id="TIGR01451">
    <property type="entry name" value="B_ant_repeat"/>
    <property type="match status" value="2"/>
</dbReference>
<keyword evidence="7" id="KW-1185">Reference proteome</keyword>
<dbReference type="Gene3D" id="2.60.40.10">
    <property type="entry name" value="Immunoglobulins"/>
    <property type="match status" value="8"/>
</dbReference>
<dbReference type="NCBIfam" id="TIGR04226">
    <property type="entry name" value="RrgB_K2N_iso_D2"/>
    <property type="match status" value="1"/>
</dbReference>
<dbReference type="STRING" id="118060.ATZ35_08300"/>
<name>A0A0U2X8K4_9ENTE</name>
<dbReference type="EMBL" id="CP013655">
    <property type="protein sequence ID" value="ALS37159.1"/>
    <property type="molecule type" value="Genomic_DNA"/>
</dbReference>
<dbReference type="Pfam" id="PF17802">
    <property type="entry name" value="SpaA"/>
    <property type="match status" value="8"/>
</dbReference>
<keyword evidence="4" id="KW-0175">Coiled coil</keyword>
<evidence type="ECO:0000256" key="3">
    <source>
        <dbReference type="ARBA" id="ARBA00022729"/>
    </source>
</evidence>
<comment type="similarity">
    <text evidence="1">Belongs to the serine-aspartate repeat-containing protein (SDr) family.</text>
</comment>
<accession>A0A0U2X8K4</accession>